<evidence type="ECO:0000256" key="1">
    <source>
        <dbReference type="SAM" id="MobiDB-lite"/>
    </source>
</evidence>
<reference evidence="3" key="2">
    <citation type="submission" date="2021-04" db="EMBL/GenBank/DDBJ databases">
        <authorList>
            <person name="Gilroy R."/>
        </authorList>
    </citation>
    <scope>NUCLEOTIDE SEQUENCE</scope>
    <source>
        <strain evidence="3">4376</strain>
    </source>
</reference>
<reference evidence="3" key="1">
    <citation type="journal article" date="2021" name="PeerJ">
        <title>Extensive microbial diversity within the chicken gut microbiome revealed by metagenomics and culture.</title>
        <authorList>
            <person name="Gilroy R."/>
            <person name="Ravi A."/>
            <person name="Getino M."/>
            <person name="Pursley I."/>
            <person name="Horton D.L."/>
            <person name="Alikhan N.F."/>
            <person name="Baker D."/>
            <person name="Gharbi K."/>
            <person name="Hall N."/>
            <person name="Watson M."/>
            <person name="Adriaenssens E.M."/>
            <person name="Foster-Nyarko E."/>
            <person name="Jarju S."/>
            <person name="Secka A."/>
            <person name="Antonio M."/>
            <person name="Oren A."/>
            <person name="Chaudhuri R.R."/>
            <person name="La Ragione R."/>
            <person name="Hildebrand F."/>
            <person name="Pallen M.J."/>
        </authorList>
    </citation>
    <scope>NUCLEOTIDE SEQUENCE</scope>
    <source>
        <strain evidence="3">4376</strain>
    </source>
</reference>
<feature type="region of interest" description="Disordered" evidence="1">
    <location>
        <begin position="131"/>
        <end position="214"/>
    </location>
</feature>
<dbReference type="Proteomes" id="UP000824189">
    <property type="component" value="Unassembled WGS sequence"/>
</dbReference>
<evidence type="ECO:0000313" key="3">
    <source>
        <dbReference type="EMBL" id="HIW95475.1"/>
    </source>
</evidence>
<feature type="transmembrane region" description="Helical" evidence="2">
    <location>
        <begin position="12"/>
        <end position="30"/>
    </location>
</feature>
<protein>
    <submittedName>
        <fullName evidence="3">Uncharacterized protein</fullName>
    </submittedName>
</protein>
<organism evidence="3 4">
    <name type="scientific">Candidatus Corynebacterium gallistercoris</name>
    <dbReference type="NCBI Taxonomy" id="2838530"/>
    <lineage>
        <taxon>Bacteria</taxon>
        <taxon>Bacillati</taxon>
        <taxon>Actinomycetota</taxon>
        <taxon>Actinomycetes</taxon>
        <taxon>Mycobacteriales</taxon>
        <taxon>Corynebacteriaceae</taxon>
        <taxon>Corynebacterium</taxon>
    </lineage>
</organism>
<feature type="compositionally biased region" description="Polar residues" evidence="1">
    <location>
        <begin position="197"/>
        <end position="208"/>
    </location>
</feature>
<feature type="compositionally biased region" description="Polar residues" evidence="1">
    <location>
        <begin position="45"/>
        <end position="66"/>
    </location>
</feature>
<gene>
    <name evidence="3" type="ORF">H9867_03165</name>
</gene>
<evidence type="ECO:0000256" key="2">
    <source>
        <dbReference type="SAM" id="Phobius"/>
    </source>
</evidence>
<feature type="compositionally biased region" description="Polar residues" evidence="1">
    <location>
        <begin position="77"/>
        <end position="90"/>
    </location>
</feature>
<feature type="region of interest" description="Disordered" evidence="1">
    <location>
        <begin position="34"/>
        <end position="108"/>
    </location>
</feature>
<dbReference type="AlphaFoldDB" id="A0A9D1UQY1"/>
<proteinExistence type="predicted"/>
<dbReference type="EMBL" id="DXFZ01000037">
    <property type="protein sequence ID" value="HIW95475.1"/>
    <property type="molecule type" value="Genomic_DNA"/>
</dbReference>
<keyword evidence="2" id="KW-1133">Transmembrane helix</keyword>
<keyword evidence="2" id="KW-0812">Transmembrane</keyword>
<evidence type="ECO:0000313" key="4">
    <source>
        <dbReference type="Proteomes" id="UP000824189"/>
    </source>
</evidence>
<name>A0A9D1UQY1_9CORY</name>
<keyword evidence="2" id="KW-0472">Membrane</keyword>
<feature type="compositionally biased region" description="Polar residues" evidence="1">
    <location>
        <begin position="131"/>
        <end position="154"/>
    </location>
</feature>
<accession>A0A9D1UQY1</accession>
<sequence>MQEQGFAKRFVAGFAVIGLLLAVIIGVWTWQSTSQEGSPRKATSAADSTMERSVSISTRTTASSSPKAEEDRVDPVNPTTRGSEPSTSVVNIAPLGEDPYLPPNTWDGTQSGLLSPAIPTSTVIADAIGEGSQSAAPGTSLTQTTSAGTSTSEPNEPASGMARPSDNPGTSSGANPGLPDITHLLPALPGAGVTPPKGSSANGPTDTTADSHRR</sequence>
<comment type="caution">
    <text evidence="3">The sequence shown here is derived from an EMBL/GenBank/DDBJ whole genome shotgun (WGS) entry which is preliminary data.</text>
</comment>